<protein>
    <submittedName>
        <fullName evidence="2">Uncharacterized protein</fullName>
    </submittedName>
</protein>
<feature type="region of interest" description="Disordered" evidence="1">
    <location>
        <begin position="119"/>
        <end position="189"/>
    </location>
</feature>
<dbReference type="EMBL" id="MU858116">
    <property type="protein sequence ID" value="KAK4212995.1"/>
    <property type="molecule type" value="Genomic_DNA"/>
</dbReference>
<feature type="compositionally biased region" description="Polar residues" evidence="1">
    <location>
        <begin position="121"/>
        <end position="169"/>
    </location>
</feature>
<evidence type="ECO:0000256" key="1">
    <source>
        <dbReference type="SAM" id="MobiDB-lite"/>
    </source>
</evidence>
<reference evidence="2" key="1">
    <citation type="journal article" date="2023" name="Mol. Phylogenet. Evol.">
        <title>Genome-scale phylogeny and comparative genomics of the fungal order Sordariales.</title>
        <authorList>
            <person name="Hensen N."/>
            <person name="Bonometti L."/>
            <person name="Westerberg I."/>
            <person name="Brannstrom I.O."/>
            <person name="Guillou S."/>
            <person name="Cros-Aarteil S."/>
            <person name="Calhoun S."/>
            <person name="Haridas S."/>
            <person name="Kuo A."/>
            <person name="Mondo S."/>
            <person name="Pangilinan J."/>
            <person name="Riley R."/>
            <person name="LaButti K."/>
            <person name="Andreopoulos B."/>
            <person name="Lipzen A."/>
            <person name="Chen C."/>
            <person name="Yan M."/>
            <person name="Daum C."/>
            <person name="Ng V."/>
            <person name="Clum A."/>
            <person name="Steindorff A."/>
            <person name="Ohm R.A."/>
            <person name="Martin F."/>
            <person name="Silar P."/>
            <person name="Natvig D.O."/>
            <person name="Lalanne C."/>
            <person name="Gautier V."/>
            <person name="Ament-Velasquez S.L."/>
            <person name="Kruys A."/>
            <person name="Hutchinson M.I."/>
            <person name="Powell A.J."/>
            <person name="Barry K."/>
            <person name="Miller A.N."/>
            <person name="Grigoriev I.V."/>
            <person name="Debuchy R."/>
            <person name="Gladieux P."/>
            <person name="Hiltunen Thoren M."/>
            <person name="Johannesson H."/>
        </authorList>
    </citation>
    <scope>NUCLEOTIDE SEQUENCE</scope>
    <source>
        <strain evidence="2">PSN293</strain>
    </source>
</reference>
<feature type="region of interest" description="Disordered" evidence="1">
    <location>
        <begin position="294"/>
        <end position="346"/>
    </location>
</feature>
<dbReference type="Proteomes" id="UP001301769">
    <property type="component" value="Unassembled WGS sequence"/>
</dbReference>
<name>A0AAN7B9H2_9PEZI</name>
<comment type="caution">
    <text evidence="2">The sequence shown here is derived from an EMBL/GenBank/DDBJ whole genome shotgun (WGS) entry which is preliminary data.</text>
</comment>
<keyword evidence="3" id="KW-1185">Reference proteome</keyword>
<dbReference type="AlphaFoldDB" id="A0AAN7B9H2"/>
<organism evidence="2 3">
    <name type="scientific">Rhypophila decipiens</name>
    <dbReference type="NCBI Taxonomy" id="261697"/>
    <lineage>
        <taxon>Eukaryota</taxon>
        <taxon>Fungi</taxon>
        <taxon>Dikarya</taxon>
        <taxon>Ascomycota</taxon>
        <taxon>Pezizomycotina</taxon>
        <taxon>Sordariomycetes</taxon>
        <taxon>Sordariomycetidae</taxon>
        <taxon>Sordariales</taxon>
        <taxon>Naviculisporaceae</taxon>
        <taxon>Rhypophila</taxon>
    </lineage>
</organism>
<sequence length="481" mass="53955">MSRLMRTSEVAHRELGKVQTFLERLSRTLQSVEKNQRTSEISQLLLDIGHRASALNDEFVTITDQIQRYRHNLSTLTADTLTEANHRLEDAIRRLQKPTIDAKEVDDRIKDLDLGVENQENEPASTDPHMSQMASSQLAPPKTITPQNESDASVPSSAQPDSQARTNSPGPDAAVAGSDAATSGRRSTLVWPPDREIDLEILDSHGQWRGVVIIYEGLLQLLGFKPEYQDSIQIFVEDVETMWEITGYVHLDIRDPYRNALAPITHKIYVSPNKPKGYNIYLGSNFFEKLDRSPSPASDLLGGGSSMPQASHDKTSDSEDIPTSENLQIIDGDGGSNLEDEMDSSQSEIPLHILEDDYALWLLPETPGLNSTSRDIKAYDASSLCSESLIDPGFAEIDSYQVHQLEQPKTIYDPPYSREPYQVTQYVVLRVYGNEEARGPSVSLRFYLCDKIHNTLQPIYLSPQTVELFNSNNAVKPMYYR</sequence>
<proteinExistence type="predicted"/>
<reference evidence="2" key="2">
    <citation type="submission" date="2023-05" db="EMBL/GenBank/DDBJ databases">
        <authorList>
            <consortium name="Lawrence Berkeley National Laboratory"/>
            <person name="Steindorff A."/>
            <person name="Hensen N."/>
            <person name="Bonometti L."/>
            <person name="Westerberg I."/>
            <person name="Brannstrom I.O."/>
            <person name="Guillou S."/>
            <person name="Cros-Aarteil S."/>
            <person name="Calhoun S."/>
            <person name="Haridas S."/>
            <person name="Kuo A."/>
            <person name="Mondo S."/>
            <person name="Pangilinan J."/>
            <person name="Riley R."/>
            <person name="Labutti K."/>
            <person name="Andreopoulos B."/>
            <person name="Lipzen A."/>
            <person name="Chen C."/>
            <person name="Yanf M."/>
            <person name="Daum C."/>
            <person name="Ng V."/>
            <person name="Clum A."/>
            <person name="Ohm R."/>
            <person name="Martin F."/>
            <person name="Silar P."/>
            <person name="Natvig D."/>
            <person name="Lalanne C."/>
            <person name="Gautier V."/>
            <person name="Ament-Velasquez S.L."/>
            <person name="Kruys A."/>
            <person name="Hutchinson M.I."/>
            <person name="Powell A.J."/>
            <person name="Barry K."/>
            <person name="Miller A.N."/>
            <person name="Grigoriev I.V."/>
            <person name="Debuchy R."/>
            <person name="Gladieux P."/>
            <person name="Thoren M.H."/>
            <person name="Johannesson H."/>
        </authorList>
    </citation>
    <scope>NUCLEOTIDE SEQUENCE</scope>
    <source>
        <strain evidence="2">PSN293</strain>
    </source>
</reference>
<evidence type="ECO:0000313" key="2">
    <source>
        <dbReference type="EMBL" id="KAK4212995.1"/>
    </source>
</evidence>
<accession>A0AAN7B9H2</accession>
<gene>
    <name evidence="2" type="ORF">QBC37DRAFT_374447</name>
</gene>
<evidence type="ECO:0000313" key="3">
    <source>
        <dbReference type="Proteomes" id="UP001301769"/>
    </source>
</evidence>